<evidence type="ECO:0000259" key="1">
    <source>
        <dbReference type="Pfam" id="PF01370"/>
    </source>
</evidence>
<dbReference type="Pfam" id="PF14667">
    <property type="entry name" value="Polysacc_synt_C"/>
    <property type="match status" value="1"/>
</dbReference>
<dbReference type="InterPro" id="IPR001509">
    <property type="entry name" value="Epimerase_deHydtase"/>
</dbReference>
<dbReference type="RefSeq" id="WP_372126528.1">
    <property type="nucleotide sequence ID" value="NZ_JBFSSG010000102.1"/>
</dbReference>
<dbReference type="PANTHER" id="PTHR43245">
    <property type="entry name" value="BIFUNCTIONAL POLYMYXIN RESISTANCE PROTEIN ARNA"/>
    <property type="match status" value="1"/>
</dbReference>
<dbReference type="CDD" id="cd07007">
    <property type="entry name" value="cupin_CapF-like_C"/>
    <property type="match status" value="1"/>
</dbReference>
<feature type="domain" description="Capsular polysaccharide assembling protein CapF C-terminal" evidence="2">
    <location>
        <begin position="254"/>
        <end position="363"/>
    </location>
</feature>
<accession>A0ABV4N3Y0</accession>
<dbReference type="SUPFAM" id="SSF51182">
    <property type="entry name" value="RmlC-like cupins"/>
    <property type="match status" value="1"/>
</dbReference>
<organism evidence="3 4">
    <name type="scientific">Vibrio pomeroyi</name>
    <dbReference type="NCBI Taxonomy" id="198832"/>
    <lineage>
        <taxon>Bacteria</taxon>
        <taxon>Pseudomonadati</taxon>
        <taxon>Pseudomonadota</taxon>
        <taxon>Gammaproteobacteria</taxon>
        <taxon>Vibrionales</taxon>
        <taxon>Vibrionaceae</taxon>
        <taxon>Vibrio</taxon>
    </lineage>
</organism>
<dbReference type="Proteomes" id="UP001570071">
    <property type="component" value="Unassembled WGS sequence"/>
</dbReference>
<name>A0ABV4N3Y0_9VIBR</name>
<dbReference type="Gene3D" id="2.60.120.10">
    <property type="entry name" value="Jelly Rolls"/>
    <property type="match status" value="1"/>
</dbReference>
<dbReference type="InterPro" id="IPR050177">
    <property type="entry name" value="Lipid_A_modif_metabolic_enz"/>
</dbReference>
<dbReference type="InterPro" id="IPR014710">
    <property type="entry name" value="RmlC-like_jellyroll"/>
</dbReference>
<keyword evidence="4" id="KW-1185">Reference proteome</keyword>
<protein>
    <submittedName>
        <fullName evidence="3">NAD-dependent epimerase/dehydratase family protein</fullName>
    </submittedName>
</protein>
<dbReference type="InterPro" id="IPR011051">
    <property type="entry name" value="RmlC_Cupin_sf"/>
</dbReference>
<dbReference type="InterPro" id="IPR029303">
    <property type="entry name" value="CapF_C"/>
</dbReference>
<feature type="domain" description="NAD-dependent epimerase/dehydratase" evidence="1">
    <location>
        <begin position="3"/>
        <end position="185"/>
    </location>
</feature>
<evidence type="ECO:0000259" key="2">
    <source>
        <dbReference type="Pfam" id="PF14667"/>
    </source>
</evidence>
<dbReference type="PANTHER" id="PTHR43245:SF55">
    <property type="entry name" value="NAD(P)-BINDING DOMAIN-CONTAINING PROTEIN"/>
    <property type="match status" value="1"/>
</dbReference>
<evidence type="ECO:0000313" key="3">
    <source>
        <dbReference type="EMBL" id="MEZ8724200.1"/>
    </source>
</evidence>
<dbReference type="Pfam" id="PF01370">
    <property type="entry name" value="Epimerase"/>
    <property type="match status" value="1"/>
</dbReference>
<proteinExistence type="predicted"/>
<reference evidence="3 4" key="1">
    <citation type="journal article" date="2024" name="ISME J.">
        <title>Tailless and filamentous prophages are predominant in marine Vibrio.</title>
        <authorList>
            <person name="Steensen K."/>
            <person name="Seneca J."/>
            <person name="Bartlau N."/>
            <person name="Yu X.A."/>
            <person name="Hussain F.A."/>
            <person name="Polz M.F."/>
        </authorList>
    </citation>
    <scope>NUCLEOTIDE SEQUENCE [LARGE SCALE GENOMIC DNA]</scope>
    <source>
        <strain evidence="3 4">10N.239.312.F12</strain>
    </source>
</reference>
<sequence length="367" mass="41005">MNILVTGAQGFIGKNLCVMLSEKGYDSVVQIDRDTSEEEIIKALSNADFVYHLAGINRPKEESEFTKGNADFTEFVVNELKTNGRKTPIMLSSSIQVSLDNAYGTSKAQAEVLVTDYGKDTDASAFIYRFPNVFGKWCLPNYNSFVATFCHNIVNGIDINIHDPIAPVTLVYIDDLCQALITLLDGNIESGFKQVPVEYNTTVGEIADLLNAFKESRDNLITEHVGTGLTRALYSTYLSYVEPSKFHYTLPKYGDERGVFCEMLKTKESGQFSFFTAHKGITRGGHYHHSKNEKFLVIKGEALFKFEHVVTGERYELAVNSDEATVVETVPGWSHDITNTGDEELIVMLWANEIFDREAPDTIAKPL</sequence>
<dbReference type="Gene3D" id="3.40.50.720">
    <property type="entry name" value="NAD(P)-binding Rossmann-like Domain"/>
    <property type="match status" value="1"/>
</dbReference>
<evidence type="ECO:0000313" key="4">
    <source>
        <dbReference type="Proteomes" id="UP001570071"/>
    </source>
</evidence>
<dbReference type="SUPFAM" id="SSF51735">
    <property type="entry name" value="NAD(P)-binding Rossmann-fold domains"/>
    <property type="match status" value="1"/>
</dbReference>
<gene>
    <name evidence="3" type="ORF">AB6D66_24290</name>
</gene>
<dbReference type="InterPro" id="IPR036291">
    <property type="entry name" value="NAD(P)-bd_dom_sf"/>
</dbReference>
<dbReference type="NCBIfam" id="NF047837">
    <property type="entry name" value="UDPAcbARedWbcJ"/>
    <property type="match status" value="1"/>
</dbReference>
<comment type="caution">
    <text evidence="3">The sequence shown here is derived from an EMBL/GenBank/DDBJ whole genome shotgun (WGS) entry which is preliminary data.</text>
</comment>
<dbReference type="EMBL" id="JBFSSG010000102">
    <property type="protein sequence ID" value="MEZ8724200.1"/>
    <property type="molecule type" value="Genomic_DNA"/>
</dbReference>